<dbReference type="EMBL" id="CP120353">
    <property type="protein sequence ID" value="WET66269.1"/>
    <property type="molecule type" value="Genomic_DNA"/>
</dbReference>
<dbReference type="InterPro" id="IPR053842">
    <property type="entry name" value="NikA-like"/>
</dbReference>
<evidence type="ECO:0000313" key="2">
    <source>
        <dbReference type="EMBL" id="CUN33188.1"/>
    </source>
</evidence>
<organism evidence="2 8">
    <name type="scientific">Parabacteroides distasonis</name>
    <dbReference type="NCBI Taxonomy" id="823"/>
    <lineage>
        <taxon>Bacteria</taxon>
        <taxon>Pseudomonadati</taxon>
        <taxon>Bacteroidota</taxon>
        <taxon>Bacteroidia</taxon>
        <taxon>Bacteroidales</taxon>
        <taxon>Tannerellaceae</taxon>
        <taxon>Parabacteroides</taxon>
    </lineage>
</organism>
<evidence type="ECO:0000313" key="6">
    <source>
        <dbReference type="EMBL" id="MRZ56681.1"/>
    </source>
</evidence>
<reference evidence="7" key="4">
    <citation type="submission" date="2023-03" db="EMBL/GenBank/DDBJ databases">
        <title>Parabacteroides distasonis, a bacteria resistant against UC.</title>
        <authorList>
            <person name="Dai W."/>
        </authorList>
    </citation>
    <scope>NUCLEOTIDE SEQUENCE</scope>
    <source>
        <strain evidence="7">F1-28</strain>
    </source>
</reference>
<evidence type="ECO:0000313" key="3">
    <source>
        <dbReference type="EMBL" id="MCB6517684.1"/>
    </source>
</evidence>
<dbReference type="GeneID" id="93482915"/>
<dbReference type="Pfam" id="PF21983">
    <property type="entry name" value="NikA-like"/>
    <property type="match status" value="1"/>
</dbReference>
<dbReference type="Proteomes" id="UP000441358">
    <property type="component" value="Unassembled WGS sequence"/>
</dbReference>
<evidence type="ECO:0000313" key="10">
    <source>
        <dbReference type="Proteomes" id="UP000441358"/>
    </source>
</evidence>
<dbReference type="Proteomes" id="UP001198806">
    <property type="component" value="Unassembled WGS sequence"/>
</dbReference>
<dbReference type="EMBL" id="WKNE01000020">
    <property type="protein sequence ID" value="MRZ56681.1"/>
    <property type="molecule type" value="Genomic_DNA"/>
</dbReference>
<evidence type="ECO:0000313" key="4">
    <source>
        <dbReference type="EMBL" id="MRZ08764.1"/>
    </source>
</evidence>
<evidence type="ECO:0000313" key="7">
    <source>
        <dbReference type="EMBL" id="WET66269.1"/>
    </source>
</evidence>
<dbReference type="AlphaFoldDB" id="A0A173W4R0"/>
<sequence length="121" mass="13955">MEQTKEHKERNKGGRPKKEATEKLKYRIAVKMTAADYFRLLTRSHEAGVSPSEYMRECFRNGHVKERLSEEHAGYIRQLCGMANNLNQLARKANAGGFHDERWDCKVAVARIHELITKIGI</sequence>
<dbReference type="OrthoDB" id="3268254at2"/>
<dbReference type="EMBL" id="WKMX01000032">
    <property type="protein sequence ID" value="MRZ08764.1"/>
    <property type="molecule type" value="Genomic_DNA"/>
</dbReference>
<dbReference type="EMBL" id="CYXP01000015">
    <property type="protein sequence ID" value="CUN33188.1"/>
    <property type="molecule type" value="Genomic_DNA"/>
</dbReference>
<dbReference type="Proteomes" id="UP000095591">
    <property type="component" value="Unassembled WGS sequence"/>
</dbReference>
<accession>A0A173W4R0</accession>
<reference evidence="3" key="3">
    <citation type="submission" date="2021-10" db="EMBL/GenBank/DDBJ databases">
        <title>Collection of gut derived symbiotic bacterial strains cultured from healthy donors.</title>
        <authorList>
            <person name="Lin H."/>
            <person name="Littmann E."/>
            <person name="Kohout C."/>
            <person name="Pamer E.G."/>
        </authorList>
    </citation>
    <scope>NUCLEOTIDE SEQUENCE</scope>
    <source>
        <strain evidence="3">DFI.2.94</strain>
    </source>
</reference>
<proteinExistence type="predicted"/>
<reference evidence="2 8" key="1">
    <citation type="submission" date="2015-09" db="EMBL/GenBank/DDBJ databases">
        <authorList>
            <consortium name="Pathogen Informatics"/>
        </authorList>
    </citation>
    <scope>NUCLEOTIDE SEQUENCE [LARGE SCALE GENOMIC DNA]</scope>
    <source>
        <strain evidence="2 8">2789STDY5608872</strain>
    </source>
</reference>
<dbReference type="RefSeq" id="WP_004329306.1">
    <property type="nucleotide sequence ID" value="NZ_CP050956.1"/>
</dbReference>
<feature type="region of interest" description="Disordered" evidence="1">
    <location>
        <begin position="1"/>
        <end position="22"/>
    </location>
</feature>
<protein>
    <submittedName>
        <fullName evidence="2">Bacterial mobilisation protein (MobC)</fullName>
    </submittedName>
    <submittedName>
        <fullName evidence="3">MobC family plasmid mobilization relaxosome protein</fullName>
    </submittedName>
    <submittedName>
        <fullName evidence="4">Plasmid mobilization relaxosome protein MobC</fullName>
    </submittedName>
</protein>
<dbReference type="Proteomes" id="UP001221009">
    <property type="component" value="Chromosome"/>
</dbReference>
<evidence type="ECO:0000313" key="11">
    <source>
        <dbReference type="Proteomes" id="UP000471216"/>
    </source>
</evidence>
<dbReference type="Proteomes" id="UP000432516">
    <property type="component" value="Unassembled WGS sequence"/>
</dbReference>
<evidence type="ECO:0000256" key="1">
    <source>
        <dbReference type="SAM" id="MobiDB-lite"/>
    </source>
</evidence>
<dbReference type="EMBL" id="JAJCNI010000007">
    <property type="protein sequence ID" value="MCB6517684.1"/>
    <property type="molecule type" value="Genomic_DNA"/>
</dbReference>
<evidence type="ECO:0000313" key="5">
    <source>
        <dbReference type="EMBL" id="MRZ49521.1"/>
    </source>
</evidence>
<evidence type="ECO:0000313" key="8">
    <source>
        <dbReference type="Proteomes" id="UP000095591"/>
    </source>
</evidence>
<gene>
    <name evidence="4" type="primary">mobC</name>
    <name evidence="2" type="ORF">ERS852429_04297</name>
    <name evidence="4" type="ORF">GKD54_21700</name>
    <name evidence="5" type="ORF">GKD66_04555</name>
    <name evidence="6" type="ORF">GKD68_18435</name>
    <name evidence="3" type="ORF">LI194_07740</name>
    <name evidence="7" type="ORF">P2T59_09840</name>
</gene>
<evidence type="ECO:0000313" key="9">
    <source>
        <dbReference type="Proteomes" id="UP000432516"/>
    </source>
</evidence>
<name>A0A173W4R0_PARDI</name>
<dbReference type="EMBL" id="WKMC01000002">
    <property type="protein sequence ID" value="MRZ49521.1"/>
    <property type="molecule type" value="Genomic_DNA"/>
</dbReference>
<reference evidence="9 10" key="2">
    <citation type="journal article" date="2019" name="Nat. Med.">
        <title>A library of human gut bacterial isolates paired with longitudinal multiomics data enables mechanistic microbiome research.</title>
        <authorList>
            <person name="Poyet M."/>
            <person name="Groussin M."/>
            <person name="Gibbons S.M."/>
            <person name="Avila-Pacheco J."/>
            <person name="Jiang X."/>
            <person name="Kearney S.M."/>
            <person name="Perrotta A.R."/>
            <person name="Berdy B."/>
            <person name="Zhao S."/>
            <person name="Lieberman T.D."/>
            <person name="Swanson P.K."/>
            <person name="Smith M."/>
            <person name="Roesemann S."/>
            <person name="Alexander J.E."/>
            <person name="Rich S.A."/>
            <person name="Livny J."/>
            <person name="Vlamakis H."/>
            <person name="Clish C."/>
            <person name="Bullock K."/>
            <person name="Deik A."/>
            <person name="Scott J."/>
            <person name="Pierce K.A."/>
            <person name="Xavier R.J."/>
            <person name="Alm E.J."/>
        </authorList>
    </citation>
    <scope>NUCLEOTIDE SEQUENCE [LARGE SCALE GENOMIC DNA]</scope>
    <source>
        <strain evidence="4 11">BIOML-A10</strain>
        <strain evidence="6 9">BIOML-A2</strain>
        <strain evidence="5 10">BIOML-A32</strain>
    </source>
</reference>
<dbReference type="Proteomes" id="UP000471216">
    <property type="component" value="Unassembled WGS sequence"/>
</dbReference>